<sequence length="467" mass="51416">MTEVALALNTTAGLINFFHGQLKSLTDGAFRVSGFSNAGFHDDATLSQLTRPVPIPNGQLPMVRGNQSKQHVYWLRYLRRGIGITDKKRVCVDLLVRFTTFDYVPKDGQQLTQQETQALRETPLWGIANLGITLMPSGRGRNPFNKFNELGSLEFDVTAASEGMPYFRINYRVQHQAKSVMGATLALNHNDSGSFLVHSNGAFEISPGEGRTPKHFRITPLSGSTHDRPSAIGQVVQQTVKIPFKATGVELGGADRGVRMPADVPVYKNIKIHEFANLDGPNSIVADDGQQRVTAHAVDEQESAFRLEYRRNGGVVGRTVHTKIRVLLLLRFTTVSYLTPPNNGQQQIIHQHGSRYIGFRNVSLEVLDVGRGNPDVVGEHGEKYDVSAVKNRFGEESELFFGPSVRTRQGEPGAQVWIDWWASHAGAKGKSKAHHNSGNLRLTVNPSGSPVLLLEGKESSDYFVVTG</sequence>
<dbReference type="RefSeq" id="WP_275033911.1">
    <property type="nucleotide sequence ID" value="NZ_CP118615.1"/>
</dbReference>
<accession>A0ABY7ZVX3</accession>
<proteinExistence type="predicted"/>
<evidence type="ECO:0000313" key="2">
    <source>
        <dbReference type="Proteomes" id="UP001219605"/>
    </source>
</evidence>
<organism evidence="1 2">
    <name type="scientific">Micromonospora cathayae</name>
    <dbReference type="NCBI Taxonomy" id="3028804"/>
    <lineage>
        <taxon>Bacteria</taxon>
        <taxon>Bacillati</taxon>
        <taxon>Actinomycetota</taxon>
        <taxon>Actinomycetes</taxon>
        <taxon>Micromonosporales</taxon>
        <taxon>Micromonosporaceae</taxon>
        <taxon>Micromonospora</taxon>
    </lineage>
</organism>
<name>A0ABY7ZVX3_9ACTN</name>
<keyword evidence="2" id="KW-1185">Reference proteome</keyword>
<protein>
    <submittedName>
        <fullName evidence="1">Uncharacterized protein</fullName>
    </submittedName>
</protein>
<reference evidence="1 2" key="1">
    <citation type="submission" date="2023-02" db="EMBL/GenBank/DDBJ databases">
        <authorList>
            <person name="Mo P."/>
        </authorList>
    </citation>
    <scope>NUCLEOTIDE SEQUENCE [LARGE SCALE GENOMIC DNA]</scope>
    <source>
        <strain evidence="1 2">HUAS 3</strain>
    </source>
</reference>
<dbReference type="EMBL" id="CP118615">
    <property type="protein sequence ID" value="WDZ87028.1"/>
    <property type="molecule type" value="Genomic_DNA"/>
</dbReference>
<gene>
    <name evidence="1" type="ORF">PVK37_11805</name>
</gene>
<evidence type="ECO:0000313" key="1">
    <source>
        <dbReference type="EMBL" id="WDZ87028.1"/>
    </source>
</evidence>
<dbReference type="Proteomes" id="UP001219605">
    <property type="component" value="Chromosome"/>
</dbReference>